<dbReference type="Gene3D" id="2.40.100.10">
    <property type="entry name" value="Cyclophilin-like"/>
    <property type="match status" value="1"/>
</dbReference>
<keyword evidence="4" id="KW-0732">Signal</keyword>
<dbReference type="SUPFAM" id="SSF50891">
    <property type="entry name" value="Cyclophilin-like"/>
    <property type="match status" value="1"/>
</dbReference>
<evidence type="ECO:0000259" key="5">
    <source>
        <dbReference type="PROSITE" id="PS50072"/>
    </source>
</evidence>
<keyword evidence="3 4" id="KW-0413">Isomerase</keyword>
<keyword evidence="7" id="KW-1185">Reference proteome</keyword>
<sequence length="199" mass="22215">MKKRIWAGVAMLLLACVCVWSADGAAKKINQEKKNTMVTLKTNFGDIRIELFEAEAPITTKNFLDYVKSGFYKDTLFHRVIPGFMIQGGGFDRTFSQKKTNDPIKNEAANQLPNRRGTLAMARTNVVDSATAQFFINLVDNDFLNFKAPTAQHYGYCVFGKVVDGMDVVDKIAQVKTGTRGMHRDVPKEDVVILDAVID</sequence>
<feature type="signal peptide" evidence="4">
    <location>
        <begin position="1"/>
        <end position="21"/>
    </location>
</feature>
<dbReference type="InterPro" id="IPR020892">
    <property type="entry name" value="Cyclophilin-type_PPIase_CS"/>
</dbReference>
<proteinExistence type="inferred from homology"/>
<name>A0A2U1ADC9_9BACT</name>
<comment type="function">
    <text evidence="4">PPIases accelerate the folding of proteins. It catalyzes the cis-trans isomerization of proline imidic peptide bonds in oligopeptides.</text>
</comment>
<gene>
    <name evidence="6" type="ORF">C8D82_15013</name>
</gene>
<evidence type="ECO:0000256" key="1">
    <source>
        <dbReference type="ARBA" id="ARBA00007365"/>
    </source>
</evidence>
<dbReference type="GO" id="GO:0003755">
    <property type="term" value="F:peptidyl-prolyl cis-trans isomerase activity"/>
    <property type="evidence" value="ECO:0007669"/>
    <property type="project" value="UniProtKB-UniRule"/>
</dbReference>
<comment type="caution">
    <text evidence="6">The sequence shown here is derived from an EMBL/GenBank/DDBJ whole genome shotgun (WGS) entry which is preliminary data.</text>
</comment>
<dbReference type="InterPro" id="IPR029000">
    <property type="entry name" value="Cyclophilin-like_dom_sf"/>
</dbReference>
<dbReference type="InterPro" id="IPR002130">
    <property type="entry name" value="Cyclophilin-type_PPIase_dom"/>
</dbReference>
<evidence type="ECO:0000256" key="3">
    <source>
        <dbReference type="ARBA" id="ARBA00023235"/>
    </source>
</evidence>
<comment type="similarity">
    <text evidence="1 4">Belongs to the cyclophilin-type PPIase family.</text>
</comment>
<comment type="catalytic activity">
    <reaction evidence="4">
        <text>[protein]-peptidylproline (omega=180) = [protein]-peptidylproline (omega=0)</text>
        <dbReference type="Rhea" id="RHEA:16237"/>
        <dbReference type="Rhea" id="RHEA-COMP:10747"/>
        <dbReference type="Rhea" id="RHEA-COMP:10748"/>
        <dbReference type="ChEBI" id="CHEBI:83833"/>
        <dbReference type="ChEBI" id="CHEBI:83834"/>
        <dbReference type="EC" id="5.2.1.8"/>
    </reaction>
</comment>
<dbReference type="PROSITE" id="PS51257">
    <property type="entry name" value="PROKAR_LIPOPROTEIN"/>
    <property type="match status" value="1"/>
</dbReference>
<evidence type="ECO:0000313" key="6">
    <source>
        <dbReference type="EMBL" id="PVY33594.1"/>
    </source>
</evidence>
<dbReference type="InterPro" id="IPR044665">
    <property type="entry name" value="E_coli_cyclophilin_A-like"/>
</dbReference>
<feature type="domain" description="PPIase cyclophilin-type" evidence="5">
    <location>
        <begin position="34"/>
        <end position="198"/>
    </location>
</feature>
<dbReference type="CDD" id="cd01920">
    <property type="entry name" value="cyclophilin_EcCYP_like"/>
    <property type="match status" value="1"/>
</dbReference>
<dbReference type="Proteomes" id="UP000245959">
    <property type="component" value="Unassembled WGS sequence"/>
</dbReference>
<dbReference type="AlphaFoldDB" id="A0A2U1ADC9"/>
<dbReference type="PROSITE" id="PS00170">
    <property type="entry name" value="CSA_PPIASE_1"/>
    <property type="match status" value="1"/>
</dbReference>
<keyword evidence="2 4" id="KW-0697">Rotamase</keyword>
<accession>A0A2U1ADC9</accession>
<dbReference type="Pfam" id="PF00160">
    <property type="entry name" value="Pro_isomerase"/>
    <property type="match status" value="1"/>
</dbReference>
<organism evidence="6 7">
    <name type="scientific">Victivallis vadensis</name>
    <dbReference type="NCBI Taxonomy" id="172901"/>
    <lineage>
        <taxon>Bacteria</taxon>
        <taxon>Pseudomonadati</taxon>
        <taxon>Lentisphaerota</taxon>
        <taxon>Lentisphaeria</taxon>
        <taxon>Victivallales</taxon>
        <taxon>Victivallaceae</taxon>
        <taxon>Victivallis</taxon>
    </lineage>
</organism>
<evidence type="ECO:0000313" key="7">
    <source>
        <dbReference type="Proteomes" id="UP000245959"/>
    </source>
</evidence>
<dbReference type="PANTHER" id="PTHR43246">
    <property type="entry name" value="PEPTIDYL-PROLYL CIS-TRANS ISOMERASE CYP38, CHLOROPLASTIC"/>
    <property type="match status" value="1"/>
</dbReference>
<dbReference type="PROSITE" id="PS50072">
    <property type="entry name" value="CSA_PPIASE_2"/>
    <property type="match status" value="1"/>
</dbReference>
<evidence type="ECO:0000256" key="2">
    <source>
        <dbReference type="ARBA" id="ARBA00023110"/>
    </source>
</evidence>
<dbReference type="GO" id="GO:0006457">
    <property type="term" value="P:protein folding"/>
    <property type="evidence" value="ECO:0007669"/>
    <property type="project" value="InterPro"/>
</dbReference>
<feature type="chain" id="PRO_5015375963" description="Peptidyl-prolyl cis-trans isomerase" evidence="4">
    <location>
        <begin position="22"/>
        <end position="199"/>
    </location>
</feature>
<reference evidence="6 7" key="1">
    <citation type="submission" date="2018-04" db="EMBL/GenBank/DDBJ databases">
        <title>Genomic Encyclopedia of Type Strains, Phase IV (KMG-IV): sequencing the most valuable type-strain genomes for metagenomic binning, comparative biology and taxonomic classification.</title>
        <authorList>
            <person name="Goeker M."/>
        </authorList>
    </citation>
    <scope>NUCLEOTIDE SEQUENCE [LARGE SCALE GENOMIC DNA]</scope>
    <source>
        <strain evidence="6 7">DSM 14823</strain>
    </source>
</reference>
<dbReference type="PRINTS" id="PR00153">
    <property type="entry name" value="CSAPPISMRASE"/>
</dbReference>
<evidence type="ECO:0000256" key="4">
    <source>
        <dbReference type="RuleBase" id="RU363019"/>
    </source>
</evidence>
<dbReference type="EC" id="5.2.1.8" evidence="4"/>
<dbReference type="EMBL" id="QEKH01000050">
    <property type="protein sequence ID" value="PVY33594.1"/>
    <property type="molecule type" value="Genomic_DNA"/>
</dbReference>
<protein>
    <recommendedName>
        <fullName evidence="4">Peptidyl-prolyl cis-trans isomerase</fullName>
        <shortName evidence="4">PPIase</shortName>
        <ecNumber evidence="4">5.2.1.8</ecNumber>
    </recommendedName>
</protein>